<evidence type="ECO:0000313" key="2">
    <source>
        <dbReference type="Proteomes" id="UP001605036"/>
    </source>
</evidence>
<comment type="caution">
    <text evidence="1">The sequence shown here is derived from an EMBL/GenBank/DDBJ whole genome shotgun (WGS) entry which is preliminary data.</text>
</comment>
<sequence>MCYLLKWPWVERLMAWYSGEWCAAAASVEEELFHIIRSEWWYLGSVDVGFPTSALLLRKGFRLYVTDLMPYKADSYGFFRVFSR</sequence>
<reference evidence="1 2" key="1">
    <citation type="submission" date="2024-09" db="EMBL/GenBank/DDBJ databases">
        <title>Chromosome-scale assembly of Riccia fluitans.</title>
        <authorList>
            <person name="Paukszto L."/>
            <person name="Sawicki J."/>
            <person name="Karawczyk K."/>
            <person name="Piernik-Szablinska J."/>
            <person name="Szczecinska M."/>
            <person name="Mazdziarz M."/>
        </authorList>
    </citation>
    <scope>NUCLEOTIDE SEQUENCE [LARGE SCALE GENOMIC DNA]</scope>
    <source>
        <strain evidence="1">Rf_01</strain>
        <tissue evidence="1">Aerial parts of the thallus</tissue>
    </source>
</reference>
<organism evidence="1 2">
    <name type="scientific">Riccia fluitans</name>
    <dbReference type="NCBI Taxonomy" id="41844"/>
    <lineage>
        <taxon>Eukaryota</taxon>
        <taxon>Viridiplantae</taxon>
        <taxon>Streptophyta</taxon>
        <taxon>Embryophyta</taxon>
        <taxon>Marchantiophyta</taxon>
        <taxon>Marchantiopsida</taxon>
        <taxon>Marchantiidae</taxon>
        <taxon>Marchantiales</taxon>
        <taxon>Ricciaceae</taxon>
        <taxon>Riccia</taxon>
    </lineage>
</organism>
<protein>
    <submittedName>
        <fullName evidence="1">Uncharacterized protein</fullName>
    </submittedName>
</protein>
<accession>A0ABD1ZFW0</accession>
<dbReference type="AlphaFoldDB" id="A0ABD1ZFW0"/>
<gene>
    <name evidence="1" type="ORF">R1flu_018381</name>
</gene>
<name>A0ABD1ZFW0_9MARC</name>
<dbReference type="EMBL" id="JBHFFA010000001">
    <property type="protein sequence ID" value="KAL2650253.1"/>
    <property type="molecule type" value="Genomic_DNA"/>
</dbReference>
<dbReference type="Proteomes" id="UP001605036">
    <property type="component" value="Unassembled WGS sequence"/>
</dbReference>
<keyword evidence="2" id="KW-1185">Reference proteome</keyword>
<evidence type="ECO:0000313" key="1">
    <source>
        <dbReference type="EMBL" id="KAL2650253.1"/>
    </source>
</evidence>
<proteinExistence type="predicted"/>